<dbReference type="InterPro" id="IPR037523">
    <property type="entry name" value="VOC_core"/>
</dbReference>
<accession>A0A8J5XHJ2</accession>
<keyword evidence="3" id="KW-1185">Reference proteome</keyword>
<dbReference type="AlphaFoldDB" id="A0A8J5XHJ2"/>
<reference evidence="2" key="1">
    <citation type="submission" date="2021-05" db="EMBL/GenBank/DDBJ databases">
        <title>The genome of the haptophyte Pavlova lutheri (Diacronema luteri, Pavlovales) - a model for lipid biosynthesis in eukaryotic algae.</title>
        <authorList>
            <person name="Hulatt C.J."/>
            <person name="Posewitz M.C."/>
        </authorList>
    </citation>
    <scope>NUCLEOTIDE SEQUENCE</scope>
    <source>
        <strain evidence="2">NIVA-4/92</strain>
    </source>
</reference>
<comment type="caution">
    <text evidence="2">The sequence shown here is derived from an EMBL/GenBank/DDBJ whole genome shotgun (WGS) entry which is preliminary data.</text>
</comment>
<organism evidence="2 3">
    <name type="scientific">Diacronema lutheri</name>
    <name type="common">Unicellular marine alga</name>
    <name type="synonym">Monochrysis lutheri</name>
    <dbReference type="NCBI Taxonomy" id="2081491"/>
    <lineage>
        <taxon>Eukaryota</taxon>
        <taxon>Haptista</taxon>
        <taxon>Haptophyta</taxon>
        <taxon>Pavlovophyceae</taxon>
        <taxon>Pavlovales</taxon>
        <taxon>Pavlovaceae</taxon>
        <taxon>Diacronema</taxon>
    </lineage>
</organism>
<proteinExistence type="predicted"/>
<protein>
    <recommendedName>
        <fullName evidence="1">VOC domain-containing protein</fullName>
    </recommendedName>
</protein>
<dbReference type="Pfam" id="PF00903">
    <property type="entry name" value="Glyoxalase"/>
    <property type="match status" value="1"/>
</dbReference>
<dbReference type="OMA" id="DFNLFGH"/>
<feature type="domain" description="VOC" evidence="1">
    <location>
        <begin position="43"/>
        <end position="170"/>
    </location>
</feature>
<dbReference type="Proteomes" id="UP000751190">
    <property type="component" value="Unassembled WGS sequence"/>
</dbReference>
<dbReference type="OrthoDB" id="2580091at2759"/>
<dbReference type="PROSITE" id="PS51819">
    <property type="entry name" value="VOC"/>
    <property type="match status" value="1"/>
</dbReference>
<dbReference type="Gene3D" id="3.10.180.10">
    <property type="entry name" value="2,3-Dihydroxybiphenyl 1,2-Dioxygenase, domain 1"/>
    <property type="match status" value="1"/>
</dbReference>
<dbReference type="PANTHER" id="PTHR39434:SF1">
    <property type="entry name" value="VOC DOMAIN-CONTAINING PROTEIN"/>
    <property type="match status" value="1"/>
</dbReference>
<gene>
    <name evidence="2" type="ORF">KFE25_002668</name>
</gene>
<name>A0A8J5XHJ2_DIALT</name>
<evidence type="ECO:0000259" key="1">
    <source>
        <dbReference type="PROSITE" id="PS51819"/>
    </source>
</evidence>
<dbReference type="InterPro" id="IPR004360">
    <property type="entry name" value="Glyas_Fos-R_dOase_dom"/>
</dbReference>
<sequence>MATMTMRHSLGRSLLAPRWLATATMGGDASPSYECRAAPAPGSPFHHAFPVHSLASARAFYGGVLGCEEGRTSDKWIDFALHGHQIVAHWVGDDYRCRDFYNPVDGDEVPVPHFGLALTVEQWRTLAERVRAARVPFVVEPTLRFEGMPGEQYTMFFKDPSGNNLEFKAMTRPHNLFAKYNVAAG</sequence>
<dbReference type="SUPFAM" id="SSF54593">
    <property type="entry name" value="Glyoxalase/Bleomycin resistance protein/Dihydroxybiphenyl dioxygenase"/>
    <property type="match status" value="1"/>
</dbReference>
<evidence type="ECO:0000313" key="3">
    <source>
        <dbReference type="Proteomes" id="UP000751190"/>
    </source>
</evidence>
<dbReference type="InterPro" id="IPR029068">
    <property type="entry name" value="Glyas_Bleomycin-R_OHBP_Dase"/>
</dbReference>
<evidence type="ECO:0000313" key="2">
    <source>
        <dbReference type="EMBL" id="KAG8465361.1"/>
    </source>
</evidence>
<dbReference type="CDD" id="cd08357">
    <property type="entry name" value="VOC_like"/>
    <property type="match status" value="1"/>
</dbReference>
<dbReference type="PANTHER" id="PTHR39434">
    <property type="match status" value="1"/>
</dbReference>
<dbReference type="EMBL" id="JAGTXO010000010">
    <property type="protein sequence ID" value="KAG8465361.1"/>
    <property type="molecule type" value="Genomic_DNA"/>
</dbReference>